<dbReference type="AlphaFoldDB" id="A0AAD8L1Q5"/>
<feature type="compositionally biased region" description="Basic residues" evidence="1">
    <location>
        <begin position="45"/>
        <end position="61"/>
    </location>
</feature>
<evidence type="ECO:0000313" key="2">
    <source>
        <dbReference type="EMBL" id="KAK1430362.1"/>
    </source>
</evidence>
<comment type="caution">
    <text evidence="2">The sequence shown here is derived from an EMBL/GenBank/DDBJ whole genome shotgun (WGS) entry which is preliminary data.</text>
</comment>
<gene>
    <name evidence="2" type="ORF">QVD17_13039</name>
</gene>
<evidence type="ECO:0000256" key="1">
    <source>
        <dbReference type="SAM" id="MobiDB-lite"/>
    </source>
</evidence>
<name>A0AAD8L1Q5_TARER</name>
<sequence length="74" mass="9221">MYKLLATSCNYLIIHDIEVKIRYIYILNRIKKERHRRPVYDISLTHKHTHTKTKEKKRKRRQTDSSKTRSLRRR</sequence>
<accession>A0AAD8L1Q5</accession>
<keyword evidence="3" id="KW-1185">Reference proteome</keyword>
<protein>
    <submittedName>
        <fullName evidence="2">Uncharacterized protein</fullName>
    </submittedName>
</protein>
<organism evidence="2 3">
    <name type="scientific">Tagetes erecta</name>
    <name type="common">African marigold</name>
    <dbReference type="NCBI Taxonomy" id="13708"/>
    <lineage>
        <taxon>Eukaryota</taxon>
        <taxon>Viridiplantae</taxon>
        <taxon>Streptophyta</taxon>
        <taxon>Embryophyta</taxon>
        <taxon>Tracheophyta</taxon>
        <taxon>Spermatophyta</taxon>
        <taxon>Magnoliopsida</taxon>
        <taxon>eudicotyledons</taxon>
        <taxon>Gunneridae</taxon>
        <taxon>Pentapetalae</taxon>
        <taxon>asterids</taxon>
        <taxon>campanulids</taxon>
        <taxon>Asterales</taxon>
        <taxon>Asteraceae</taxon>
        <taxon>Asteroideae</taxon>
        <taxon>Heliantheae alliance</taxon>
        <taxon>Tageteae</taxon>
        <taxon>Tagetes</taxon>
    </lineage>
</organism>
<reference evidence="2" key="1">
    <citation type="journal article" date="2023" name="bioRxiv">
        <title>Improved chromosome-level genome assembly for marigold (Tagetes erecta).</title>
        <authorList>
            <person name="Jiang F."/>
            <person name="Yuan L."/>
            <person name="Wang S."/>
            <person name="Wang H."/>
            <person name="Xu D."/>
            <person name="Wang A."/>
            <person name="Fan W."/>
        </authorList>
    </citation>
    <scope>NUCLEOTIDE SEQUENCE</scope>
    <source>
        <strain evidence="2">WSJ</strain>
        <tissue evidence="2">Leaf</tissue>
    </source>
</reference>
<dbReference type="Proteomes" id="UP001229421">
    <property type="component" value="Unassembled WGS sequence"/>
</dbReference>
<proteinExistence type="predicted"/>
<evidence type="ECO:0000313" key="3">
    <source>
        <dbReference type="Proteomes" id="UP001229421"/>
    </source>
</evidence>
<feature type="region of interest" description="Disordered" evidence="1">
    <location>
        <begin position="40"/>
        <end position="74"/>
    </location>
</feature>
<dbReference type="EMBL" id="JAUHHV010000003">
    <property type="protein sequence ID" value="KAK1430362.1"/>
    <property type="molecule type" value="Genomic_DNA"/>
</dbReference>